<evidence type="ECO:0000256" key="8">
    <source>
        <dbReference type="ARBA" id="ARBA00048679"/>
    </source>
</evidence>
<dbReference type="FunFam" id="3.30.200.20:FF:000035">
    <property type="entry name" value="Serine/threonine protein kinase Stk1"/>
    <property type="match status" value="1"/>
</dbReference>
<evidence type="ECO:0000256" key="7">
    <source>
        <dbReference type="ARBA" id="ARBA00047899"/>
    </source>
</evidence>
<evidence type="ECO:0000259" key="13">
    <source>
        <dbReference type="PROSITE" id="PS51178"/>
    </source>
</evidence>
<dbReference type="EC" id="2.7.11.1" evidence="1"/>
<feature type="domain" description="PASTA" evidence="13">
    <location>
        <begin position="423"/>
        <end position="492"/>
    </location>
</feature>
<keyword evidence="11" id="KW-0472">Membrane</keyword>
<feature type="compositionally biased region" description="Acidic residues" evidence="10">
    <location>
        <begin position="414"/>
        <end position="427"/>
    </location>
</feature>
<dbReference type="Pfam" id="PF00069">
    <property type="entry name" value="Pkinase"/>
    <property type="match status" value="1"/>
</dbReference>
<keyword evidence="11" id="KW-0812">Transmembrane</keyword>
<feature type="transmembrane region" description="Helical" evidence="11">
    <location>
        <begin position="373"/>
        <end position="394"/>
    </location>
</feature>
<feature type="region of interest" description="Disordered" evidence="10">
    <location>
        <begin position="295"/>
        <end position="366"/>
    </location>
</feature>
<evidence type="ECO:0000256" key="3">
    <source>
        <dbReference type="ARBA" id="ARBA00022679"/>
    </source>
</evidence>
<dbReference type="InterPro" id="IPR000719">
    <property type="entry name" value="Prot_kinase_dom"/>
</dbReference>
<dbReference type="CDD" id="cd14014">
    <property type="entry name" value="STKc_PknB_like"/>
    <property type="match status" value="1"/>
</dbReference>
<dbReference type="InterPro" id="IPR005543">
    <property type="entry name" value="PASTA_dom"/>
</dbReference>
<feature type="region of interest" description="Disordered" evidence="10">
    <location>
        <begin position="402"/>
        <end position="427"/>
    </location>
</feature>
<dbReference type="Pfam" id="PF03793">
    <property type="entry name" value="PASTA"/>
    <property type="match status" value="2"/>
</dbReference>
<dbReference type="EMBL" id="DWWL01000068">
    <property type="protein sequence ID" value="HJC48464.1"/>
    <property type="molecule type" value="Genomic_DNA"/>
</dbReference>
<evidence type="ECO:0000256" key="11">
    <source>
        <dbReference type="SAM" id="Phobius"/>
    </source>
</evidence>
<reference evidence="14" key="1">
    <citation type="journal article" date="2021" name="PeerJ">
        <title>Extensive microbial diversity within the chicken gut microbiome revealed by metagenomics and culture.</title>
        <authorList>
            <person name="Gilroy R."/>
            <person name="Ravi A."/>
            <person name="Getino M."/>
            <person name="Pursley I."/>
            <person name="Horton D.L."/>
            <person name="Alikhan N.F."/>
            <person name="Baker D."/>
            <person name="Gharbi K."/>
            <person name="Hall N."/>
            <person name="Watson M."/>
            <person name="Adriaenssens E.M."/>
            <person name="Foster-Nyarko E."/>
            <person name="Jarju S."/>
            <person name="Secka A."/>
            <person name="Antonio M."/>
            <person name="Oren A."/>
            <person name="Chaudhuri R.R."/>
            <person name="La Ragione R."/>
            <person name="Hildebrand F."/>
            <person name="Pallen M.J."/>
        </authorList>
    </citation>
    <scope>NUCLEOTIDE SEQUENCE</scope>
    <source>
        <strain evidence="14">CHK183-5548</strain>
    </source>
</reference>
<dbReference type="InterPro" id="IPR017441">
    <property type="entry name" value="Protein_kinase_ATP_BS"/>
</dbReference>
<accession>A0A9D2T7F7</accession>
<dbReference type="AlphaFoldDB" id="A0A9D2T7F7"/>
<dbReference type="SMART" id="SM00220">
    <property type="entry name" value="S_TKc"/>
    <property type="match status" value="1"/>
</dbReference>
<evidence type="ECO:0000313" key="14">
    <source>
        <dbReference type="EMBL" id="HJC48464.1"/>
    </source>
</evidence>
<dbReference type="Proteomes" id="UP000823883">
    <property type="component" value="Unassembled WGS sequence"/>
</dbReference>
<dbReference type="PANTHER" id="PTHR43289:SF34">
    <property type="entry name" value="SERINE_THREONINE-PROTEIN KINASE YBDM-RELATED"/>
    <property type="match status" value="1"/>
</dbReference>
<dbReference type="PROSITE" id="PS00107">
    <property type="entry name" value="PROTEIN_KINASE_ATP"/>
    <property type="match status" value="1"/>
</dbReference>
<dbReference type="Gene3D" id="1.10.510.10">
    <property type="entry name" value="Transferase(Phosphotransferase) domain 1"/>
    <property type="match status" value="1"/>
</dbReference>
<evidence type="ECO:0000256" key="2">
    <source>
        <dbReference type="ARBA" id="ARBA00022527"/>
    </source>
</evidence>
<comment type="catalytic activity">
    <reaction evidence="8">
        <text>L-seryl-[protein] + ATP = O-phospho-L-seryl-[protein] + ADP + H(+)</text>
        <dbReference type="Rhea" id="RHEA:17989"/>
        <dbReference type="Rhea" id="RHEA-COMP:9863"/>
        <dbReference type="Rhea" id="RHEA-COMP:11604"/>
        <dbReference type="ChEBI" id="CHEBI:15378"/>
        <dbReference type="ChEBI" id="CHEBI:29999"/>
        <dbReference type="ChEBI" id="CHEBI:30616"/>
        <dbReference type="ChEBI" id="CHEBI:83421"/>
        <dbReference type="ChEBI" id="CHEBI:456216"/>
        <dbReference type="EC" id="2.7.11.1"/>
    </reaction>
</comment>
<name>A0A9D2T7F7_9FIRM</name>
<comment type="catalytic activity">
    <reaction evidence="7">
        <text>L-threonyl-[protein] + ATP = O-phospho-L-threonyl-[protein] + ADP + H(+)</text>
        <dbReference type="Rhea" id="RHEA:46608"/>
        <dbReference type="Rhea" id="RHEA-COMP:11060"/>
        <dbReference type="Rhea" id="RHEA-COMP:11605"/>
        <dbReference type="ChEBI" id="CHEBI:15378"/>
        <dbReference type="ChEBI" id="CHEBI:30013"/>
        <dbReference type="ChEBI" id="CHEBI:30616"/>
        <dbReference type="ChEBI" id="CHEBI:61977"/>
        <dbReference type="ChEBI" id="CHEBI:456216"/>
        <dbReference type="EC" id="2.7.11.1"/>
    </reaction>
</comment>
<reference evidence="14" key="2">
    <citation type="submission" date="2021-04" db="EMBL/GenBank/DDBJ databases">
        <authorList>
            <person name="Gilroy R."/>
        </authorList>
    </citation>
    <scope>NUCLEOTIDE SEQUENCE</scope>
    <source>
        <strain evidence="14">CHK183-5548</strain>
    </source>
</reference>
<dbReference type="GO" id="GO:0005524">
    <property type="term" value="F:ATP binding"/>
    <property type="evidence" value="ECO:0007669"/>
    <property type="project" value="UniProtKB-UniRule"/>
</dbReference>
<comment type="caution">
    <text evidence="14">The sequence shown here is derived from an EMBL/GenBank/DDBJ whole genome shotgun (WGS) entry which is preliminary data.</text>
</comment>
<dbReference type="Gene3D" id="3.30.200.20">
    <property type="entry name" value="Phosphorylase Kinase, domain 1"/>
    <property type="match status" value="1"/>
</dbReference>
<dbReference type="PANTHER" id="PTHR43289">
    <property type="entry name" value="MITOGEN-ACTIVATED PROTEIN KINASE KINASE KINASE 20-RELATED"/>
    <property type="match status" value="1"/>
</dbReference>
<evidence type="ECO:0000256" key="6">
    <source>
        <dbReference type="ARBA" id="ARBA00022840"/>
    </source>
</evidence>
<evidence type="ECO:0000259" key="12">
    <source>
        <dbReference type="PROSITE" id="PS50011"/>
    </source>
</evidence>
<evidence type="ECO:0000256" key="1">
    <source>
        <dbReference type="ARBA" id="ARBA00012513"/>
    </source>
</evidence>
<evidence type="ECO:0000256" key="5">
    <source>
        <dbReference type="ARBA" id="ARBA00022777"/>
    </source>
</evidence>
<dbReference type="PROSITE" id="PS50011">
    <property type="entry name" value="PROTEIN_KINASE_DOM"/>
    <property type="match status" value="1"/>
</dbReference>
<dbReference type="SMART" id="SM00740">
    <property type="entry name" value="PASTA"/>
    <property type="match status" value="3"/>
</dbReference>
<organism evidence="14 15">
    <name type="scientific">Candidatus Lachnoclostridium pullistercoris</name>
    <dbReference type="NCBI Taxonomy" id="2838632"/>
    <lineage>
        <taxon>Bacteria</taxon>
        <taxon>Bacillati</taxon>
        <taxon>Bacillota</taxon>
        <taxon>Clostridia</taxon>
        <taxon>Lachnospirales</taxon>
        <taxon>Lachnospiraceae</taxon>
    </lineage>
</organism>
<keyword evidence="5 14" id="KW-0418">Kinase</keyword>
<evidence type="ECO:0000313" key="15">
    <source>
        <dbReference type="Proteomes" id="UP000823883"/>
    </source>
</evidence>
<keyword evidence="4 9" id="KW-0547">Nucleotide-binding</keyword>
<evidence type="ECO:0000256" key="9">
    <source>
        <dbReference type="PROSITE-ProRule" id="PRU10141"/>
    </source>
</evidence>
<protein>
    <recommendedName>
        <fullName evidence="1">non-specific serine/threonine protein kinase</fullName>
        <ecNumber evidence="1">2.7.11.1</ecNumber>
    </recommendedName>
</protein>
<sequence>MLSTGTFLQDRYEILEKIGSGGMSDVYRAKCHKLNRLVAIKVLKEEFCTDASFVEKFKMEAQAAARLSHPNIVSVYDVVDEGDLHYIVMELVEGITLKSYIAKKGALGTKEAIGIALQMAQGIEAAHENGIVHRDIKPQNIIISMDGKVKVADFGIARAASSQTMSATAVGSVHYISPEQARGGYCDVRSDIYSFGITLYEMMTGKVPFEGDNTVTVALAHLEEPIRLPSEINPSVPVSLEKIILKCTEKKPEYRYQTMGEVIADLRQALIEPDGDFVKEVPRADSTAKTVTISEEELNQIRQGSRNRRPAESGGPQIGRQVTVPEPVPEPETMEVSQSPERQPAESRPSVSGRKGKRPPQKNEDVSPQLERLLTGLGIFVAVLFVVGVILVLVRVGGIFNLGSGGRENTEQESVQETDETAGEEDGTMVRMPSVTGLTMDEAEDRLAEYDLIPDWEEVYDDTAEKNTVIRQDPAEGESVERYSRVKLTASMGSDQLDLAALGVLDMTEEEAKDFFARNRITASFQHQYDEEAEAGTIISCDPMTVAAGGTVTVVVSDGPEQAMTVMPDLLEKTEEEAASLLTEAGLEPGKVTYDNSSVIEKGSIMGQEVPKGTAIMRGSQVGYTVSAGPASGESQRYVGAINTTFDPSSLIGPGSGSVQLRILIRLMQVVDGETQYTPLMPATTINGSTLVPVSFSNIEGAAGVDTGEVQIVNADTQEVIRSYTVQFFPLG</sequence>
<dbReference type="CDD" id="cd06577">
    <property type="entry name" value="PASTA_pknB"/>
    <property type="match status" value="3"/>
</dbReference>
<keyword evidence="2" id="KW-0723">Serine/threonine-protein kinase</keyword>
<keyword evidence="11" id="KW-1133">Transmembrane helix</keyword>
<dbReference type="SUPFAM" id="SSF56112">
    <property type="entry name" value="Protein kinase-like (PK-like)"/>
    <property type="match status" value="1"/>
</dbReference>
<evidence type="ECO:0000256" key="10">
    <source>
        <dbReference type="SAM" id="MobiDB-lite"/>
    </source>
</evidence>
<dbReference type="Gene3D" id="3.30.10.20">
    <property type="match status" value="3"/>
</dbReference>
<proteinExistence type="predicted"/>
<dbReference type="GO" id="GO:0004674">
    <property type="term" value="F:protein serine/threonine kinase activity"/>
    <property type="evidence" value="ECO:0007669"/>
    <property type="project" value="UniProtKB-KW"/>
</dbReference>
<feature type="binding site" evidence="9">
    <location>
        <position position="41"/>
    </location>
    <ligand>
        <name>ATP</name>
        <dbReference type="ChEBI" id="CHEBI:30616"/>
    </ligand>
</feature>
<dbReference type="PROSITE" id="PS00108">
    <property type="entry name" value="PROTEIN_KINASE_ST"/>
    <property type="match status" value="1"/>
</dbReference>
<feature type="domain" description="PASTA" evidence="13">
    <location>
        <begin position="559"/>
        <end position="628"/>
    </location>
</feature>
<dbReference type="NCBIfam" id="NF033483">
    <property type="entry name" value="PknB_PASTA_kin"/>
    <property type="match status" value="1"/>
</dbReference>
<keyword evidence="3" id="KW-0808">Transferase</keyword>
<keyword evidence="6 9" id="KW-0067">ATP-binding</keyword>
<feature type="domain" description="Protein kinase" evidence="12">
    <location>
        <begin position="12"/>
        <end position="271"/>
    </location>
</feature>
<dbReference type="InterPro" id="IPR008271">
    <property type="entry name" value="Ser/Thr_kinase_AS"/>
</dbReference>
<dbReference type="FunFam" id="1.10.510.10:FF:000021">
    <property type="entry name" value="Serine/threonine protein kinase"/>
    <property type="match status" value="1"/>
</dbReference>
<evidence type="ECO:0000256" key="4">
    <source>
        <dbReference type="ARBA" id="ARBA00022741"/>
    </source>
</evidence>
<gene>
    <name evidence="14" type="primary">pknB</name>
    <name evidence="14" type="ORF">IAA04_10475</name>
</gene>
<dbReference type="PROSITE" id="PS51178">
    <property type="entry name" value="PASTA"/>
    <property type="match status" value="2"/>
</dbReference>
<dbReference type="InterPro" id="IPR011009">
    <property type="entry name" value="Kinase-like_dom_sf"/>
</dbReference>